<evidence type="ECO:0000313" key="1">
    <source>
        <dbReference type="EMBL" id="OOM59152.1"/>
    </source>
</evidence>
<dbReference type="EC" id="6.3.4.20" evidence="1"/>
<dbReference type="Proteomes" id="UP000190973">
    <property type="component" value="Unassembled WGS sequence"/>
</dbReference>
<name>A0A1S8S126_CLOBE</name>
<dbReference type="InterPro" id="IPR014729">
    <property type="entry name" value="Rossmann-like_a/b/a_fold"/>
</dbReference>
<evidence type="ECO:0000313" key="2">
    <source>
        <dbReference type="Proteomes" id="UP000190973"/>
    </source>
</evidence>
<accession>A0A1S8S126</accession>
<dbReference type="RefSeq" id="WP_077839972.1">
    <property type="nucleotide sequence ID" value="NZ_JABTAE010000001.1"/>
</dbReference>
<dbReference type="GO" id="GO:0016874">
    <property type="term" value="F:ligase activity"/>
    <property type="evidence" value="ECO:0007669"/>
    <property type="project" value="UniProtKB-KW"/>
</dbReference>
<reference evidence="1 2" key="1">
    <citation type="submission" date="2016-05" db="EMBL/GenBank/DDBJ databases">
        <title>Microbial solvent formation.</title>
        <authorList>
            <person name="Poehlein A."/>
            <person name="Montoya Solano J.D."/>
            <person name="Flitsch S."/>
            <person name="Krabben P."/>
            <person name="Duerre P."/>
            <person name="Daniel R."/>
        </authorList>
    </citation>
    <scope>NUCLEOTIDE SEQUENCE [LARGE SCALE GENOMIC DNA]</scope>
    <source>
        <strain evidence="1 2">DSM 53</strain>
    </source>
</reference>
<dbReference type="EMBL" id="LZZI01000080">
    <property type="protein sequence ID" value="OOM59152.1"/>
    <property type="molecule type" value="Genomic_DNA"/>
</dbReference>
<comment type="caution">
    <text evidence="1">The sequence shown here is derived from an EMBL/GenBank/DDBJ whole genome shotgun (WGS) entry which is preliminary data.</text>
</comment>
<dbReference type="Pfam" id="PF06508">
    <property type="entry name" value="QueC"/>
    <property type="match status" value="1"/>
</dbReference>
<dbReference type="SUPFAM" id="SSF52402">
    <property type="entry name" value="Adenine nucleotide alpha hydrolases-like"/>
    <property type="match status" value="1"/>
</dbReference>
<dbReference type="NCBIfam" id="NF041925">
    <property type="entry name" value="QatC"/>
    <property type="match status" value="1"/>
</dbReference>
<keyword evidence="1" id="KW-0436">Ligase</keyword>
<protein>
    <submittedName>
        <fullName evidence="1">7-cyano-7-deazaguanine synthase</fullName>
        <ecNumber evidence="1">6.3.4.20</ecNumber>
    </submittedName>
</protein>
<sequence>MNNIICKLSIDDDFSIDSEFINLNIDNNEIFSYTFWDKVNNIPNFISNEGLDILYISLFVFGIDRTIPRKLAEDCWSREIKAYIPVLEIEKWNKNIELVQNLLNFLSGDIWTVEFRKREMTQFELNKMNKILNTTENKNIYNTICMFSGGLDSFIGATDLLNCKKDKNVLFISHYGGGKGTKEYQDILRSEFIKKYKTKESDYYSFYAVAKKGIEDTTRTRSLMFFAHAISIATSMQENVELVIPENGVISLNIPLTSSRLGTSSTRTTHPYYLYLLQLLLNNLGIKVSIKNPYQFMTKGEMIISCKDQQFLEDNIEKTMSCSHPDVGRMNSETESCHCGYCLPCTIRRAAIQRANIKDNTKYRDNNYTSGRTAKMSLNSYNLGISKFNPKYAFLSIQKSGPIRERVNDFSELYIRGILELKEFLVKYNE</sequence>
<organism evidence="1 2">
    <name type="scientific">Clostridium beijerinckii</name>
    <name type="common">Clostridium MP</name>
    <dbReference type="NCBI Taxonomy" id="1520"/>
    <lineage>
        <taxon>Bacteria</taxon>
        <taxon>Bacillati</taxon>
        <taxon>Bacillota</taxon>
        <taxon>Clostridia</taxon>
        <taxon>Eubacteriales</taxon>
        <taxon>Clostridiaceae</taxon>
        <taxon>Clostridium</taxon>
    </lineage>
</organism>
<dbReference type="InterPro" id="IPR018317">
    <property type="entry name" value="QueC"/>
</dbReference>
<dbReference type="InterPro" id="IPR049676">
    <property type="entry name" value="QatC"/>
</dbReference>
<gene>
    <name evidence="1" type="primary">queC_2</name>
    <name evidence="1" type="ORF">CLBCK_36030</name>
</gene>
<dbReference type="AlphaFoldDB" id="A0A1S8S126"/>
<proteinExistence type="predicted"/>
<dbReference type="Gene3D" id="3.40.50.620">
    <property type="entry name" value="HUPs"/>
    <property type="match status" value="1"/>
</dbReference>